<dbReference type="InterPro" id="IPR012914">
    <property type="entry name" value="PucR_dom"/>
</dbReference>
<dbReference type="Pfam" id="PF07905">
    <property type="entry name" value="PucR"/>
    <property type="match status" value="1"/>
</dbReference>
<organism evidence="3 4">
    <name type="scientific">Saccharopolyspora cebuensis</name>
    <dbReference type="NCBI Taxonomy" id="418759"/>
    <lineage>
        <taxon>Bacteria</taxon>
        <taxon>Bacillati</taxon>
        <taxon>Actinomycetota</taxon>
        <taxon>Actinomycetes</taxon>
        <taxon>Pseudonocardiales</taxon>
        <taxon>Pseudonocardiaceae</taxon>
        <taxon>Saccharopolyspora</taxon>
    </lineage>
</organism>
<evidence type="ECO:0000259" key="2">
    <source>
        <dbReference type="Pfam" id="PF13556"/>
    </source>
</evidence>
<dbReference type="InterPro" id="IPR042070">
    <property type="entry name" value="PucR_C-HTH_sf"/>
</dbReference>
<evidence type="ECO:0000313" key="4">
    <source>
        <dbReference type="Proteomes" id="UP001564626"/>
    </source>
</evidence>
<reference evidence="3 4" key="1">
    <citation type="submission" date="2024-08" db="EMBL/GenBank/DDBJ databases">
        <title>Genome mining of Saccharopolyspora cebuensis PGLac3 from Nigerian medicinal plant.</title>
        <authorList>
            <person name="Ezeobiora C.E."/>
            <person name="Igbokwe N.H."/>
            <person name="Amin D.H."/>
            <person name="Mendie U.E."/>
        </authorList>
    </citation>
    <scope>NUCLEOTIDE SEQUENCE [LARGE SCALE GENOMIC DNA]</scope>
    <source>
        <strain evidence="3 4">PGLac3</strain>
    </source>
</reference>
<keyword evidence="4" id="KW-1185">Reference proteome</keyword>
<dbReference type="PANTHER" id="PTHR33744">
    <property type="entry name" value="CARBOHYDRATE DIACID REGULATOR"/>
    <property type="match status" value="1"/>
</dbReference>
<dbReference type="InterPro" id="IPR051448">
    <property type="entry name" value="CdaR-like_regulators"/>
</dbReference>
<proteinExistence type="predicted"/>
<feature type="domain" description="Purine catabolism PurC-like" evidence="1">
    <location>
        <begin position="7"/>
        <end position="121"/>
    </location>
</feature>
<dbReference type="EMBL" id="JBGEHV010000048">
    <property type="protein sequence ID" value="MEY8042066.1"/>
    <property type="molecule type" value="Genomic_DNA"/>
</dbReference>
<evidence type="ECO:0000259" key="1">
    <source>
        <dbReference type="Pfam" id="PF07905"/>
    </source>
</evidence>
<dbReference type="Proteomes" id="UP001564626">
    <property type="component" value="Unassembled WGS sequence"/>
</dbReference>
<dbReference type="RefSeq" id="WP_345362983.1">
    <property type="nucleotide sequence ID" value="NZ_BAABII010000007.1"/>
</dbReference>
<sequence length="503" mass="52590">MRVLLSDLLSDQELGLVPLTGADRMDRPVRGVYITDLLDPRRYLAGGELVLSGLVWHTGPADSEAFVAALADARVAGLAAGTARLGRAPDDLVAACRRYDVPVFEVPLAVSFNTLAERVQRRAAPRRELVSAVASGADLDGVLRLAAAECSADCWVLSSVGRVVAGTAELPAEARAAALRALAAGPPPAAVPTGHVLWPVASVGGPPAARWSVLVRGDLDRWDAEQEAVATDLGTAVALVRGRVDEARRIAGRSVEAALRRLREGTSTPAEVAAGLETAGLPVDEPVRAAVLDAGDAAASTAVLRELAAATGLASVCAATGGTATALFVDDAAHLDGLADRLRRLLADAEPALGADALAVGLSDAGPASGLRGALEEAGHAHRLAAARTGPGRAVLVGAGELASHEVLLATVPDELRGSYRQRVLGPLVDYDRAHHTELVRTLRVFLDCSGSWSRCAQRLHLHVNTLRYRIRRIEEICGRDLTGFAARVDVYLALRLDDHAPR</sequence>
<comment type="caution">
    <text evidence="3">The sequence shown here is derived from an EMBL/GenBank/DDBJ whole genome shotgun (WGS) entry which is preliminary data.</text>
</comment>
<dbReference type="InterPro" id="IPR025736">
    <property type="entry name" value="PucR_C-HTH_dom"/>
</dbReference>
<feature type="domain" description="PucR C-terminal helix-turn-helix" evidence="2">
    <location>
        <begin position="439"/>
        <end position="497"/>
    </location>
</feature>
<accession>A0ABV4CLW6</accession>
<protein>
    <submittedName>
        <fullName evidence="3">PucR family transcriptional regulator</fullName>
    </submittedName>
</protein>
<evidence type="ECO:0000313" key="3">
    <source>
        <dbReference type="EMBL" id="MEY8042066.1"/>
    </source>
</evidence>
<dbReference type="Gene3D" id="1.10.10.2840">
    <property type="entry name" value="PucR C-terminal helix-turn-helix domain"/>
    <property type="match status" value="1"/>
</dbReference>
<name>A0ABV4CLW6_9PSEU</name>
<dbReference type="PANTHER" id="PTHR33744:SF17">
    <property type="entry name" value="CONSERVED PROTEIN"/>
    <property type="match status" value="1"/>
</dbReference>
<dbReference type="Pfam" id="PF13556">
    <property type="entry name" value="HTH_30"/>
    <property type="match status" value="1"/>
</dbReference>
<gene>
    <name evidence="3" type="ORF">AB8O55_21850</name>
</gene>